<gene>
    <name evidence="4" type="primary">bar</name>
    <name evidence="4" type="ORF">Mterra_00882</name>
</gene>
<keyword evidence="1 4" id="KW-0808">Transferase</keyword>
<dbReference type="SUPFAM" id="SSF55729">
    <property type="entry name" value="Acyl-CoA N-acyltransferases (Nat)"/>
    <property type="match status" value="1"/>
</dbReference>
<dbReference type="PROSITE" id="PS51186">
    <property type="entry name" value="GNAT"/>
    <property type="match status" value="1"/>
</dbReference>
<dbReference type="OrthoDB" id="9797178at2"/>
<dbReference type="PANTHER" id="PTHR43072:SF23">
    <property type="entry name" value="UPF0039 PROTEIN C11D3.02C"/>
    <property type="match status" value="1"/>
</dbReference>
<dbReference type="Pfam" id="PF00583">
    <property type="entry name" value="Acetyltransf_1"/>
    <property type="match status" value="1"/>
</dbReference>
<dbReference type="RefSeq" id="WP_119314079.1">
    <property type="nucleotide sequence ID" value="NZ_QXDL01000023.1"/>
</dbReference>
<proteinExistence type="predicted"/>
<evidence type="ECO:0000259" key="3">
    <source>
        <dbReference type="PROSITE" id="PS51186"/>
    </source>
</evidence>
<dbReference type="InterPro" id="IPR016181">
    <property type="entry name" value="Acyl_CoA_acyltransferase"/>
</dbReference>
<feature type="domain" description="N-acetyltransferase" evidence="3">
    <location>
        <begin position="4"/>
        <end position="163"/>
    </location>
</feature>
<dbReference type="GO" id="GO:0102971">
    <property type="term" value="F:phosphinothricin N-acetyltransferase activity"/>
    <property type="evidence" value="ECO:0007669"/>
    <property type="project" value="UniProtKB-EC"/>
</dbReference>
<comment type="caution">
    <text evidence="4">The sequence shown here is derived from an EMBL/GenBank/DDBJ whole genome shotgun (WGS) entry which is preliminary data.</text>
</comment>
<keyword evidence="2 4" id="KW-0012">Acyltransferase</keyword>
<protein>
    <submittedName>
        <fullName evidence="4">Phosphinothricin N-acetyltransferase</fullName>
        <ecNumber evidence="4">2.3.1.183</ecNumber>
    </submittedName>
</protein>
<organism evidence="4 5">
    <name type="scientific">Calidithermus terrae</name>
    <dbReference type="NCBI Taxonomy" id="1408545"/>
    <lineage>
        <taxon>Bacteria</taxon>
        <taxon>Thermotogati</taxon>
        <taxon>Deinococcota</taxon>
        <taxon>Deinococci</taxon>
        <taxon>Thermales</taxon>
        <taxon>Thermaceae</taxon>
        <taxon>Calidithermus</taxon>
    </lineage>
</organism>
<dbReference type="Proteomes" id="UP000265715">
    <property type="component" value="Unassembled WGS sequence"/>
</dbReference>
<evidence type="ECO:0000313" key="4">
    <source>
        <dbReference type="EMBL" id="RIH88931.1"/>
    </source>
</evidence>
<keyword evidence="5" id="KW-1185">Reference proteome</keyword>
<name>A0A399F2T9_9DEIN</name>
<dbReference type="AlphaFoldDB" id="A0A399F2T9"/>
<dbReference type="EMBL" id="QXDL01000023">
    <property type="protein sequence ID" value="RIH88931.1"/>
    <property type="molecule type" value="Genomic_DNA"/>
</dbReference>
<dbReference type="EC" id="2.3.1.183" evidence="4"/>
<dbReference type="PANTHER" id="PTHR43072">
    <property type="entry name" value="N-ACETYLTRANSFERASE"/>
    <property type="match status" value="1"/>
</dbReference>
<reference evidence="4 5" key="1">
    <citation type="submission" date="2018-08" db="EMBL/GenBank/DDBJ databases">
        <title>Meiothermus terrae DSM 26712 genome sequencing project.</title>
        <authorList>
            <person name="Da Costa M.S."/>
            <person name="Albuquerque L."/>
            <person name="Raposo P."/>
            <person name="Froufe H.J.C."/>
            <person name="Barroso C.S."/>
            <person name="Egas C."/>
        </authorList>
    </citation>
    <scope>NUCLEOTIDE SEQUENCE [LARGE SCALE GENOMIC DNA]</scope>
    <source>
        <strain evidence="4 5">DSM 26712</strain>
    </source>
</reference>
<sequence>MDPVAVRPATEADLPAIAAIYNQGIRGRGATFETRERSPEELRGWLGRPEHPVLVAERGGRVLGWVAASGYRPRECYAGVAEFSVYVAEEARGQGVGDALMAAFLPACERAGLWKVLSRIFPENAASRALCRRHGFREVGVYRKHGKLEGVWRDVVIVERLLEANLT</sequence>
<dbReference type="InterPro" id="IPR000182">
    <property type="entry name" value="GNAT_dom"/>
</dbReference>
<dbReference type="NCBIfam" id="NF040503">
    <property type="entry name" value="resist_ArsN1a"/>
    <property type="match status" value="1"/>
</dbReference>
<accession>A0A399F2T9</accession>
<dbReference type="Gene3D" id="3.40.630.30">
    <property type="match status" value="1"/>
</dbReference>
<evidence type="ECO:0000256" key="2">
    <source>
        <dbReference type="ARBA" id="ARBA00023315"/>
    </source>
</evidence>
<evidence type="ECO:0000256" key="1">
    <source>
        <dbReference type="ARBA" id="ARBA00022679"/>
    </source>
</evidence>
<evidence type="ECO:0000313" key="5">
    <source>
        <dbReference type="Proteomes" id="UP000265715"/>
    </source>
</evidence>
<dbReference type="CDD" id="cd04301">
    <property type="entry name" value="NAT_SF"/>
    <property type="match status" value="1"/>
</dbReference>